<proteinExistence type="predicted"/>
<organism evidence="1">
    <name type="scientific">Arundo donax</name>
    <name type="common">Giant reed</name>
    <name type="synonym">Donax arundinaceus</name>
    <dbReference type="NCBI Taxonomy" id="35708"/>
    <lineage>
        <taxon>Eukaryota</taxon>
        <taxon>Viridiplantae</taxon>
        <taxon>Streptophyta</taxon>
        <taxon>Embryophyta</taxon>
        <taxon>Tracheophyta</taxon>
        <taxon>Spermatophyta</taxon>
        <taxon>Magnoliopsida</taxon>
        <taxon>Liliopsida</taxon>
        <taxon>Poales</taxon>
        <taxon>Poaceae</taxon>
        <taxon>PACMAD clade</taxon>
        <taxon>Arundinoideae</taxon>
        <taxon>Arundineae</taxon>
        <taxon>Arundo</taxon>
    </lineage>
</organism>
<dbReference type="EMBL" id="GBRH01252302">
    <property type="protein sequence ID" value="JAD45593.1"/>
    <property type="molecule type" value="Transcribed_RNA"/>
</dbReference>
<protein>
    <submittedName>
        <fullName evidence="1">Uncharacterized protein</fullName>
    </submittedName>
</protein>
<reference evidence="1" key="2">
    <citation type="journal article" date="2015" name="Data Brief">
        <title>Shoot transcriptome of the giant reed, Arundo donax.</title>
        <authorList>
            <person name="Barrero R.A."/>
            <person name="Guerrero F.D."/>
            <person name="Moolhuijzen P."/>
            <person name="Goolsby J.A."/>
            <person name="Tidwell J."/>
            <person name="Bellgard S.E."/>
            <person name="Bellgard M.I."/>
        </authorList>
    </citation>
    <scope>NUCLEOTIDE SEQUENCE</scope>
    <source>
        <tissue evidence="1">Shoot tissue taken approximately 20 cm above the soil surface</tissue>
    </source>
</reference>
<reference evidence="1" key="1">
    <citation type="submission" date="2014-09" db="EMBL/GenBank/DDBJ databases">
        <authorList>
            <person name="Magalhaes I.L.F."/>
            <person name="Oliveira U."/>
            <person name="Santos F.R."/>
            <person name="Vidigal T.H.D.A."/>
            <person name="Brescovit A.D."/>
            <person name="Santos A.J."/>
        </authorList>
    </citation>
    <scope>NUCLEOTIDE SEQUENCE</scope>
    <source>
        <tissue evidence="1">Shoot tissue taken approximately 20 cm above the soil surface</tissue>
    </source>
</reference>
<evidence type="ECO:0000313" key="1">
    <source>
        <dbReference type="EMBL" id="JAD45593.1"/>
    </source>
</evidence>
<name>A0A0A9A6S3_ARUDO</name>
<dbReference type="AlphaFoldDB" id="A0A0A9A6S3"/>
<accession>A0A0A9A6S3</accession>
<sequence length="65" mass="7271">MEEKCASDVICFASFLPAILASKIGGNEYLELLLSTTEKLKESPYTQVLAELIIWNFPETFSSCH</sequence>